<dbReference type="Pfam" id="PF12689">
    <property type="entry name" value="Acid_PPase"/>
    <property type="match status" value="1"/>
</dbReference>
<comment type="caution">
    <text evidence="1">The sequence shown here is derived from an EMBL/GenBank/DDBJ whole genome shotgun (WGS) entry which is preliminary data.</text>
</comment>
<dbReference type="InterPro" id="IPR036412">
    <property type="entry name" value="HAD-like_sf"/>
</dbReference>
<keyword evidence="2" id="KW-1185">Reference proteome</keyword>
<dbReference type="GO" id="GO:0003993">
    <property type="term" value="F:acid phosphatase activity"/>
    <property type="evidence" value="ECO:0007669"/>
    <property type="project" value="TreeGrafter"/>
</dbReference>
<reference evidence="1" key="2">
    <citation type="submission" date="2023-05" db="EMBL/GenBank/DDBJ databases">
        <authorList>
            <person name="Fouks B."/>
        </authorList>
    </citation>
    <scope>NUCLEOTIDE SEQUENCE</scope>
    <source>
        <strain evidence="1">Stay&amp;Tobe</strain>
        <tissue evidence="1">Testes</tissue>
    </source>
</reference>
<dbReference type="InterPro" id="IPR010036">
    <property type="entry name" value="MDP_1_eu_arc"/>
</dbReference>
<protein>
    <recommendedName>
        <fullName evidence="3">Magnesium-dependent phosphatase 1</fullName>
    </recommendedName>
</protein>
<dbReference type="PANTHER" id="PTHR17901:SF14">
    <property type="entry name" value="MAGNESIUM-DEPENDENT PHOSPHATASE 1"/>
    <property type="match status" value="1"/>
</dbReference>
<dbReference type="SFLD" id="SFLDS00003">
    <property type="entry name" value="Haloacid_Dehalogenase"/>
    <property type="match status" value="1"/>
</dbReference>
<evidence type="ECO:0008006" key="3">
    <source>
        <dbReference type="Google" id="ProtNLM"/>
    </source>
</evidence>
<reference evidence="1" key="1">
    <citation type="journal article" date="2023" name="IScience">
        <title>Live-bearing cockroach genome reveals convergent evolutionary mechanisms linked to viviparity in insects and beyond.</title>
        <authorList>
            <person name="Fouks B."/>
            <person name="Harrison M.C."/>
            <person name="Mikhailova A.A."/>
            <person name="Marchal E."/>
            <person name="English S."/>
            <person name="Carruthers M."/>
            <person name="Jennings E.C."/>
            <person name="Chiamaka E.L."/>
            <person name="Frigard R.A."/>
            <person name="Pippel M."/>
            <person name="Attardo G.M."/>
            <person name="Benoit J.B."/>
            <person name="Bornberg-Bauer E."/>
            <person name="Tobe S.S."/>
        </authorList>
    </citation>
    <scope>NUCLEOTIDE SEQUENCE</scope>
    <source>
        <strain evidence="1">Stay&amp;Tobe</strain>
    </source>
</reference>
<organism evidence="1 2">
    <name type="scientific">Diploptera punctata</name>
    <name type="common">Pacific beetle cockroach</name>
    <dbReference type="NCBI Taxonomy" id="6984"/>
    <lineage>
        <taxon>Eukaryota</taxon>
        <taxon>Metazoa</taxon>
        <taxon>Ecdysozoa</taxon>
        <taxon>Arthropoda</taxon>
        <taxon>Hexapoda</taxon>
        <taxon>Insecta</taxon>
        <taxon>Pterygota</taxon>
        <taxon>Neoptera</taxon>
        <taxon>Polyneoptera</taxon>
        <taxon>Dictyoptera</taxon>
        <taxon>Blattodea</taxon>
        <taxon>Blaberoidea</taxon>
        <taxon>Blaberidae</taxon>
        <taxon>Diplopterinae</taxon>
        <taxon>Diploptera</taxon>
    </lineage>
</organism>
<proteinExistence type="predicted"/>
<dbReference type="InterPro" id="IPR010033">
    <property type="entry name" value="HAD_SF_ppase_IIIC"/>
</dbReference>
<dbReference type="SFLD" id="SFLDG01129">
    <property type="entry name" value="C1.5:_HAD__Beta-PGM__Phosphata"/>
    <property type="match status" value="1"/>
</dbReference>
<dbReference type="SUPFAM" id="SSF56784">
    <property type="entry name" value="HAD-like"/>
    <property type="match status" value="1"/>
</dbReference>
<dbReference type="SFLD" id="SFLDG01131">
    <property type="entry name" value="C1.5.2:_MDP_Like"/>
    <property type="match status" value="1"/>
</dbReference>
<dbReference type="EMBL" id="JASPKZ010003458">
    <property type="protein sequence ID" value="KAJ9593158.1"/>
    <property type="molecule type" value="Genomic_DNA"/>
</dbReference>
<name>A0AAD8EK37_DIPPU</name>
<dbReference type="AlphaFoldDB" id="A0AAD8EK37"/>
<dbReference type="Gene3D" id="3.40.50.1000">
    <property type="entry name" value="HAD superfamily/HAD-like"/>
    <property type="match status" value="1"/>
</dbReference>
<evidence type="ECO:0000313" key="1">
    <source>
        <dbReference type="EMBL" id="KAJ9593158.1"/>
    </source>
</evidence>
<sequence length="173" mass="19752">MENEECLANELKKPSLIVFDLDLTLWSFRVDKSAKSPFNLSRKGNITDTKGKVFKTFPEVPEVLKELTEDNYKLAVASRIEDIPGAYQLLHLFELTHYFSYKEIYPGSKTVHFEQLCRKSGVDFNNMLFFDDDKRNIRDISKLGVTVIQVPDSGITSSLVKSGLVTFASKYKL</sequence>
<dbReference type="InterPro" id="IPR023214">
    <property type="entry name" value="HAD_sf"/>
</dbReference>
<dbReference type="PANTHER" id="PTHR17901">
    <property type="entry name" value="MAGNESIUM-DEPENDENT PHOSPHATASE 1 MDP1"/>
    <property type="match status" value="1"/>
</dbReference>
<dbReference type="NCBIfam" id="TIGR01685">
    <property type="entry name" value="MDP-1"/>
    <property type="match status" value="1"/>
</dbReference>
<gene>
    <name evidence="1" type="ORF">L9F63_015289</name>
</gene>
<dbReference type="Proteomes" id="UP001233999">
    <property type="component" value="Unassembled WGS sequence"/>
</dbReference>
<accession>A0AAD8EK37</accession>
<evidence type="ECO:0000313" key="2">
    <source>
        <dbReference type="Proteomes" id="UP001233999"/>
    </source>
</evidence>
<dbReference type="NCBIfam" id="TIGR01681">
    <property type="entry name" value="HAD-SF-IIIC"/>
    <property type="match status" value="1"/>
</dbReference>